<keyword evidence="4" id="KW-0158">Chromosome</keyword>
<dbReference type="AlphaFoldDB" id="A0A9N7N8S2"/>
<evidence type="ECO:0000256" key="4">
    <source>
        <dbReference type="ARBA" id="ARBA00022454"/>
    </source>
</evidence>
<dbReference type="EMBL" id="CACSLK010026072">
    <property type="protein sequence ID" value="CAA0825586.1"/>
    <property type="molecule type" value="Genomic_DNA"/>
</dbReference>
<evidence type="ECO:0000256" key="3">
    <source>
        <dbReference type="ARBA" id="ARBA00007321"/>
    </source>
</evidence>
<comment type="caution">
    <text evidence="7">The sequence shown here is derived from an EMBL/GenBank/DDBJ whole genome shotgun (WGS) entry which is preliminary data.</text>
</comment>
<evidence type="ECO:0000256" key="1">
    <source>
        <dbReference type="ARBA" id="ARBA00004123"/>
    </source>
</evidence>
<accession>A0A9N7N8S2</accession>
<keyword evidence="6" id="KW-0137">Centromere</keyword>
<dbReference type="Proteomes" id="UP001153555">
    <property type="component" value="Unassembled WGS sequence"/>
</dbReference>
<dbReference type="InterPro" id="IPR018464">
    <property type="entry name" value="CENP-O"/>
</dbReference>
<gene>
    <name evidence="7" type="ORF">SHERM_22360</name>
</gene>
<comment type="subcellular location">
    <subcellularLocation>
        <location evidence="2">Chromosome</location>
        <location evidence="2">Centromere</location>
    </subcellularLocation>
    <subcellularLocation>
        <location evidence="1">Nucleus</location>
    </subcellularLocation>
</comment>
<name>A0A9N7N8S2_STRHE</name>
<keyword evidence="8" id="KW-1185">Reference proteome</keyword>
<evidence type="ECO:0000256" key="2">
    <source>
        <dbReference type="ARBA" id="ARBA00004584"/>
    </source>
</evidence>
<evidence type="ECO:0000313" key="7">
    <source>
        <dbReference type="EMBL" id="CAA0825586.1"/>
    </source>
</evidence>
<evidence type="ECO:0000256" key="5">
    <source>
        <dbReference type="ARBA" id="ARBA00023242"/>
    </source>
</evidence>
<sequence>MVSHLWCSDYLSQGSKSAFRFYEFLSMQCLVAEEARSETTRARFSNVLKRNGEFMEKLSRYIFISPLAFGLNEFEAAQAFQTQEIGLDGEQWNDGLVATIRERVHMEAERKSVQSQGDAAASPDISFLEKITYRVGNKVGPITMQPLILWWR</sequence>
<dbReference type="GO" id="GO:0031511">
    <property type="term" value="C:Mis6-Sim4 complex"/>
    <property type="evidence" value="ECO:0007669"/>
    <property type="project" value="TreeGrafter"/>
</dbReference>
<dbReference type="PANTHER" id="PTHR14582:SF1">
    <property type="entry name" value="CENTROMERE PROTEIN O"/>
    <property type="match status" value="1"/>
</dbReference>
<proteinExistence type="inferred from homology"/>
<protein>
    <submittedName>
        <fullName evidence="7">Uncharacterized protein</fullName>
    </submittedName>
</protein>
<dbReference type="PANTHER" id="PTHR14582">
    <property type="entry name" value="INNER KINETOCHORE SUBUNIT MAL2"/>
    <property type="match status" value="1"/>
</dbReference>
<comment type="similarity">
    <text evidence="3">Belongs to the CENP-O/MCM21 family.</text>
</comment>
<evidence type="ECO:0000256" key="6">
    <source>
        <dbReference type="ARBA" id="ARBA00023328"/>
    </source>
</evidence>
<reference evidence="7" key="1">
    <citation type="submission" date="2019-12" db="EMBL/GenBank/DDBJ databases">
        <authorList>
            <person name="Scholes J."/>
        </authorList>
    </citation>
    <scope>NUCLEOTIDE SEQUENCE</scope>
</reference>
<dbReference type="OrthoDB" id="10050372at2759"/>
<keyword evidence="5" id="KW-0539">Nucleus</keyword>
<dbReference type="GO" id="GO:0005634">
    <property type="term" value="C:nucleus"/>
    <property type="evidence" value="ECO:0007669"/>
    <property type="project" value="UniProtKB-SubCell"/>
</dbReference>
<organism evidence="7 8">
    <name type="scientific">Striga hermonthica</name>
    <name type="common">Purple witchweed</name>
    <name type="synonym">Buchnera hermonthica</name>
    <dbReference type="NCBI Taxonomy" id="68872"/>
    <lineage>
        <taxon>Eukaryota</taxon>
        <taxon>Viridiplantae</taxon>
        <taxon>Streptophyta</taxon>
        <taxon>Embryophyta</taxon>
        <taxon>Tracheophyta</taxon>
        <taxon>Spermatophyta</taxon>
        <taxon>Magnoliopsida</taxon>
        <taxon>eudicotyledons</taxon>
        <taxon>Gunneridae</taxon>
        <taxon>Pentapetalae</taxon>
        <taxon>asterids</taxon>
        <taxon>lamiids</taxon>
        <taxon>Lamiales</taxon>
        <taxon>Orobanchaceae</taxon>
        <taxon>Buchnereae</taxon>
        <taxon>Striga</taxon>
    </lineage>
</organism>
<evidence type="ECO:0000313" key="8">
    <source>
        <dbReference type="Proteomes" id="UP001153555"/>
    </source>
</evidence>